<gene>
    <name evidence="1" type="ORF">ERS137959_03966</name>
</gene>
<accession>A0ABM9SFW4</accession>
<evidence type="ECO:0008006" key="3">
    <source>
        <dbReference type="Google" id="ProtNLM"/>
    </source>
</evidence>
<dbReference type="Pfam" id="PF26207">
    <property type="entry name" value="Phage_phiTE_015"/>
    <property type="match status" value="1"/>
</dbReference>
<dbReference type="EMBL" id="CPXJ01000063">
    <property type="protein sequence ID" value="CNE50619.1"/>
    <property type="molecule type" value="Genomic_DNA"/>
</dbReference>
<name>A0ABM9SFW4_YEREN</name>
<proteinExistence type="predicted"/>
<evidence type="ECO:0000313" key="1">
    <source>
        <dbReference type="EMBL" id="CNE50619.1"/>
    </source>
</evidence>
<evidence type="ECO:0000313" key="2">
    <source>
        <dbReference type="Proteomes" id="UP000041601"/>
    </source>
</evidence>
<keyword evidence="2" id="KW-1185">Reference proteome</keyword>
<sequence>MEIQKLIAKFENFMELNYESVSLETKFPCSLSFIADYKAHEHTTEYKDPGAQLMWVMFVAGADTERKNLSVSLPKTKERPEGYYDAGYNEGINDCKRSLISSGIKIKK</sequence>
<organism evidence="1 2">
    <name type="scientific">Yersinia enterocolitica</name>
    <dbReference type="NCBI Taxonomy" id="630"/>
    <lineage>
        <taxon>Bacteria</taxon>
        <taxon>Pseudomonadati</taxon>
        <taxon>Pseudomonadota</taxon>
        <taxon>Gammaproteobacteria</taxon>
        <taxon>Enterobacterales</taxon>
        <taxon>Yersiniaceae</taxon>
        <taxon>Yersinia</taxon>
    </lineage>
</organism>
<protein>
    <recommendedName>
        <fullName evidence="3">Phage protein</fullName>
    </recommendedName>
</protein>
<dbReference type="InterPro" id="IPR058601">
    <property type="entry name" value="Phage_phiTE_015-like"/>
</dbReference>
<dbReference type="Proteomes" id="UP000041601">
    <property type="component" value="Unassembled WGS sequence"/>
</dbReference>
<comment type="caution">
    <text evidence="1">The sequence shown here is derived from an EMBL/GenBank/DDBJ whole genome shotgun (WGS) entry which is preliminary data.</text>
</comment>
<reference evidence="1 2" key="1">
    <citation type="submission" date="2015-03" db="EMBL/GenBank/DDBJ databases">
        <authorList>
            <consortium name="Pathogen Informatics"/>
            <person name="Murphy D."/>
        </authorList>
    </citation>
    <scope>NUCLEOTIDE SEQUENCE [LARGE SCALE GENOMIC DNA]</scope>
    <source>
        <strain evidence="1 2">IP05342</strain>
    </source>
</reference>
<dbReference type="RefSeq" id="WP_154236423.1">
    <property type="nucleotide sequence ID" value="NZ_CPXJ01000063.1"/>
</dbReference>